<comment type="caution">
    <text evidence="4">The sequence shown here is derived from an EMBL/GenBank/DDBJ whole genome shotgun (WGS) entry which is preliminary data.</text>
</comment>
<keyword evidence="5" id="KW-1185">Reference proteome</keyword>
<name>A0A4R5DUA0_9BACT</name>
<reference evidence="4 5" key="1">
    <citation type="submission" date="2019-03" db="EMBL/GenBank/DDBJ databases">
        <title>Dyadobacter AR-3-6 sp. nov., isolated from arctic soil.</title>
        <authorList>
            <person name="Chaudhary D.K."/>
        </authorList>
    </citation>
    <scope>NUCLEOTIDE SEQUENCE [LARGE SCALE GENOMIC DNA]</scope>
    <source>
        <strain evidence="4 5">AR-3-6</strain>
    </source>
</reference>
<dbReference type="RefSeq" id="WP_131959087.1">
    <property type="nucleotide sequence ID" value="NZ_SMFL01000005.1"/>
</dbReference>
<evidence type="ECO:0000313" key="4">
    <source>
        <dbReference type="EMBL" id="TDE14503.1"/>
    </source>
</evidence>
<dbReference type="CDD" id="cd07814">
    <property type="entry name" value="SRPBCC_CalC_Aha1-like"/>
    <property type="match status" value="1"/>
</dbReference>
<dbReference type="InterPro" id="IPR023393">
    <property type="entry name" value="START-like_dom_sf"/>
</dbReference>
<organism evidence="4 5">
    <name type="scientific">Dyadobacter psychrotolerans</name>
    <dbReference type="NCBI Taxonomy" id="2541721"/>
    <lineage>
        <taxon>Bacteria</taxon>
        <taxon>Pseudomonadati</taxon>
        <taxon>Bacteroidota</taxon>
        <taxon>Cytophagia</taxon>
        <taxon>Cytophagales</taxon>
        <taxon>Spirosomataceae</taxon>
        <taxon>Dyadobacter</taxon>
    </lineage>
</organism>
<dbReference type="SUPFAM" id="SSF55961">
    <property type="entry name" value="Bet v1-like"/>
    <property type="match status" value="1"/>
</dbReference>
<comment type="similarity">
    <text evidence="1">Belongs to the AHA1 family.</text>
</comment>
<sequence>METNQQHKIETSQEFAVPVEMLFKAWTEQEHLQKWWRPMGETLESVKSELEEGGANEYYFESKAFKITGNYQQADVNKKLVYTWNWDFEGNELENEKYILHIKFESTDGGSKLLVVQEGLASEEVLPAHEDGWKTGLESLKSYLEVSSDGSSSENKSSSVNESDSVKSDEGMNDRSGGYNELPEQAKVGGG</sequence>
<feature type="compositionally biased region" description="Basic and acidic residues" evidence="2">
    <location>
        <begin position="164"/>
        <end position="173"/>
    </location>
</feature>
<protein>
    <submittedName>
        <fullName evidence="4">SRPBCC domain-containing protein</fullName>
    </submittedName>
</protein>
<dbReference type="EMBL" id="SMFL01000005">
    <property type="protein sequence ID" value="TDE14503.1"/>
    <property type="molecule type" value="Genomic_DNA"/>
</dbReference>
<dbReference type="Proteomes" id="UP000294850">
    <property type="component" value="Unassembled WGS sequence"/>
</dbReference>
<feature type="region of interest" description="Disordered" evidence="2">
    <location>
        <begin position="144"/>
        <end position="191"/>
    </location>
</feature>
<dbReference type="InterPro" id="IPR013538">
    <property type="entry name" value="ASHA1/2-like_C"/>
</dbReference>
<dbReference type="Gene3D" id="3.30.530.20">
    <property type="match status" value="1"/>
</dbReference>
<accession>A0A4R5DUA0</accession>
<evidence type="ECO:0000256" key="2">
    <source>
        <dbReference type="SAM" id="MobiDB-lite"/>
    </source>
</evidence>
<dbReference type="AlphaFoldDB" id="A0A4R5DUA0"/>
<evidence type="ECO:0000259" key="3">
    <source>
        <dbReference type="Pfam" id="PF08327"/>
    </source>
</evidence>
<dbReference type="OrthoDB" id="9786557at2"/>
<dbReference type="Pfam" id="PF08327">
    <property type="entry name" value="AHSA1"/>
    <property type="match status" value="1"/>
</dbReference>
<gene>
    <name evidence="4" type="ORF">E0F88_14990</name>
</gene>
<evidence type="ECO:0000256" key="1">
    <source>
        <dbReference type="ARBA" id="ARBA00006817"/>
    </source>
</evidence>
<feature type="compositionally biased region" description="Low complexity" evidence="2">
    <location>
        <begin position="145"/>
        <end position="163"/>
    </location>
</feature>
<feature type="domain" description="Activator of Hsp90 ATPase homologue 1/2-like C-terminal" evidence="3">
    <location>
        <begin position="17"/>
        <end position="145"/>
    </location>
</feature>
<evidence type="ECO:0000313" key="5">
    <source>
        <dbReference type="Proteomes" id="UP000294850"/>
    </source>
</evidence>
<proteinExistence type="inferred from homology"/>